<gene>
    <name evidence="3" type="primary">Contig7869.g8393</name>
    <name evidence="3" type="ORF">STYLEM_3806</name>
</gene>
<evidence type="ECO:0000313" key="4">
    <source>
        <dbReference type="Proteomes" id="UP000039865"/>
    </source>
</evidence>
<sequence length="778" mass="90578">MNSQSPNVSKQPSKMSEQRYVLVRRRSTRQSVFMDFEQVKRMKEQRKEKIAQFIKKYEESKSHKVSTSDVIEKIYNNQREATEVEINVVSARILLNKDQYTEYKKDIQNRLLKDEIKRFVEQMEKKYGAKYVELMNDKEKERFQDLKEQQNEKNVAQQLVLLQQQSQEAQKEQDDIIDKALKQGINIKVDNRIKDSDYIVGICNNDKYAFLNYKKKNFLRNKDRVQSEIVSKMNRLIQHKQEILESKQRSTIKRSHGNTKESMDGGASTTHLNSQEFQNRQLAFYRVSSGEILVEGDPRNEQESENQSNTEELKEPDDQSPNIQRKKQVFSSQGEHKGIRINITRPKSNNLTSAVSRFNFNQLKKHSQADALNKAERIHEFGQRVLSDNGREKDTQTSSKMPHNISFLRASSQQKHPNINTASNSFIIEKPQTSKGNQQFPSNSNMSFLFFSKNSANQASDYTVGSPILSRSKLYQTFMQGQPTVASIANKNRSTNCTPQGKFGVLRKQMLSRIQNKNNVQECLMESKNSFNLITKPPSRMDERPFTQANLSRTTRNQYDYEKQKQYRLLSNNSNLDSNDNLNRSQLNESSSSYNFHRNVKNQLKLLRKNCNSVIHTRQVDKSRVEGIYNRLREYEPGNEITEILDIMPDSNPIPKYDQLLIQEDIRKQRFDEAVEQIQGMDLVDIQRPQTMQSLLKYRIQEKNDVKIEGVLVEGEYRMGINDPSRVAAQWEKVKGIKKIVGRKAIVDEFMKRVQGIKDNNLNLNFKDPTKGDPMGEL</sequence>
<keyword evidence="1" id="KW-0175">Coiled coil</keyword>
<feature type="compositionally biased region" description="Low complexity" evidence="2">
    <location>
        <begin position="571"/>
        <end position="588"/>
    </location>
</feature>
<dbReference type="Proteomes" id="UP000039865">
    <property type="component" value="Unassembled WGS sequence"/>
</dbReference>
<dbReference type="EMBL" id="CCKQ01003689">
    <property type="protein sequence ID" value="CDW74823.1"/>
    <property type="molecule type" value="Genomic_DNA"/>
</dbReference>
<accession>A0A078A073</accession>
<evidence type="ECO:0000256" key="2">
    <source>
        <dbReference type="SAM" id="MobiDB-lite"/>
    </source>
</evidence>
<feature type="region of interest" description="Disordered" evidence="2">
    <location>
        <begin position="535"/>
        <end position="562"/>
    </location>
</feature>
<organism evidence="3 4">
    <name type="scientific">Stylonychia lemnae</name>
    <name type="common">Ciliate</name>
    <dbReference type="NCBI Taxonomy" id="5949"/>
    <lineage>
        <taxon>Eukaryota</taxon>
        <taxon>Sar</taxon>
        <taxon>Alveolata</taxon>
        <taxon>Ciliophora</taxon>
        <taxon>Intramacronucleata</taxon>
        <taxon>Spirotrichea</taxon>
        <taxon>Stichotrichia</taxon>
        <taxon>Sporadotrichida</taxon>
        <taxon>Oxytrichidae</taxon>
        <taxon>Stylonychinae</taxon>
        <taxon>Stylonychia</taxon>
    </lineage>
</organism>
<evidence type="ECO:0000313" key="3">
    <source>
        <dbReference type="EMBL" id="CDW74823.1"/>
    </source>
</evidence>
<dbReference type="InParanoid" id="A0A078A073"/>
<reference evidence="3 4" key="1">
    <citation type="submission" date="2014-06" db="EMBL/GenBank/DDBJ databases">
        <authorList>
            <person name="Swart Estienne"/>
        </authorList>
    </citation>
    <scope>NUCLEOTIDE SEQUENCE [LARGE SCALE GENOMIC DNA]</scope>
    <source>
        <strain evidence="3 4">130c</strain>
    </source>
</reference>
<name>A0A078A073_STYLE</name>
<feature type="region of interest" description="Disordered" evidence="2">
    <location>
        <begin position="241"/>
        <end position="270"/>
    </location>
</feature>
<feature type="region of interest" description="Disordered" evidence="2">
    <location>
        <begin position="293"/>
        <end position="348"/>
    </location>
</feature>
<protein>
    <submittedName>
        <fullName evidence="3">Uncharacterized protein</fullName>
    </submittedName>
</protein>
<dbReference type="AlphaFoldDB" id="A0A078A073"/>
<keyword evidence="4" id="KW-1185">Reference proteome</keyword>
<proteinExistence type="predicted"/>
<feature type="coiled-coil region" evidence="1">
    <location>
        <begin position="152"/>
        <end position="179"/>
    </location>
</feature>
<feature type="region of interest" description="Disordered" evidence="2">
    <location>
        <begin position="571"/>
        <end position="590"/>
    </location>
</feature>
<evidence type="ECO:0000256" key="1">
    <source>
        <dbReference type="SAM" id="Coils"/>
    </source>
</evidence>
<feature type="compositionally biased region" description="Polar residues" evidence="2">
    <location>
        <begin position="547"/>
        <end position="558"/>
    </location>
</feature>
<feature type="compositionally biased region" description="Polar residues" evidence="2">
    <location>
        <begin position="319"/>
        <end position="333"/>
    </location>
</feature>